<dbReference type="AlphaFoldDB" id="A0A9P5Y6A8"/>
<evidence type="ECO:0000256" key="1">
    <source>
        <dbReference type="SAM" id="MobiDB-lite"/>
    </source>
</evidence>
<organism evidence="2 3">
    <name type="scientific">Collybia nuda</name>
    <dbReference type="NCBI Taxonomy" id="64659"/>
    <lineage>
        <taxon>Eukaryota</taxon>
        <taxon>Fungi</taxon>
        <taxon>Dikarya</taxon>
        <taxon>Basidiomycota</taxon>
        <taxon>Agaricomycotina</taxon>
        <taxon>Agaricomycetes</taxon>
        <taxon>Agaricomycetidae</taxon>
        <taxon>Agaricales</taxon>
        <taxon>Tricholomatineae</taxon>
        <taxon>Clitocybaceae</taxon>
        <taxon>Collybia</taxon>
    </lineage>
</organism>
<feature type="region of interest" description="Disordered" evidence="1">
    <location>
        <begin position="252"/>
        <end position="290"/>
    </location>
</feature>
<gene>
    <name evidence="2" type="ORF">BDZ94DRAFT_731421</name>
</gene>
<feature type="region of interest" description="Disordered" evidence="1">
    <location>
        <begin position="206"/>
        <end position="239"/>
    </location>
</feature>
<dbReference type="OrthoDB" id="2107166at2759"/>
<protein>
    <submittedName>
        <fullName evidence="2">Uncharacterized protein</fullName>
    </submittedName>
</protein>
<reference evidence="2" key="1">
    <citation type="submission" date="2020-11" db="EMBL/GenBank/DDBJ databases">
        <authorList>
            <consortium name="DOE Joint Genome Institute"/>
            <person name="Ahrendt S."/>
            <person name="Riley R."/>
            <person name="Andreopoulos W."/>
            <person name="Labutti K."/>
            <person name="Pangilinan J."/>
            <person name="Ruiz-Duenas F.J."/>
            <person name="Barrasa J.M."/>
            <person name="Sanchez-Garcia M."/>
            <person name="Camarero S."/>
            <person name="Miyauchi S."/>
            <person name="Serrano A."/>
            <person name="Linde D."/>
            <person name="Babiker R."/>
            <person name="Drula E."/>
            <person name="Ayuso-Fernandez I."/>
            <person name="Pacheco R."/>
            <person name="Padilla G."/>
            <person name="Ferreira P."/>
            <person name="Barriuso J."/>
            <person name="Kellner H."/>
            <person name="Castanera R."/>
            <person name="Alfaro M."/>
            <person name="Ramirez L."/>
            <person name="Pisabarro A.G."/>
            <person name="Kuo A."/>
            <person name="Tritt A."/>
            <person name="Lipzen A."/>
            <person name="He G."/>
            <person name="Yan M."/>
            <person name="Ng V."/>
            <person name="Cullen D."/>
            <person name="Martin F."/>
            <person name="Rosso M.-N."/>
            <person name="Henrissat B."/>
            <person name="Hibbett D."/>
            <person name="Martinez A.T."/>
            <person name="Grigoriev I.V."/>
        </authorList>
    </citation>
    <scope>NUCLEOTIDE SEQUENCE</scope>
    <source>
        <strain evidence="2">CBS 247.69</strain>
    </source>
</reference>
<evidence type="ECO:0000313" key="2">
    <source>
        <dbReference type="EMBL" id="KAF9462461.1"/>
    </source>
</evidence>
<dbReference type="Proteomes" id="UP000807353">
    <property type="component" value="Unassembled WGS sequence"/>
</dbReference>
<evidence type="ECO:0000313" key="3">
    <source>
        <dbReference type="Proteomes" id="UP000807353"/>
    </source>
</evidence>
<proteinExistence type="predicted"/>
<name>A0A9P5Y6A8_9AGAR</name>
<comment type="caution">
    <text evidence="2">The sequence shown here is derived from an EMBL/GenBank/DDBJ whole genome shotgun (WGS) entry which is preliminary data.</text>
</comment>
<feature type="region of interest" description="Disordered" evidence="1">
    <location>
        <begin position="43"/>
        <end position="65"/>
    </location>
</feature>
<keyword evidence="3" id="KW-1185">Reference proteome</keyword>
<accession>A0A9P5Y6A8</accession>
<feature type="region of interest" description="Disordered" evidence="1">
    <location>
        <begin position="89"/>
        <end position="130"/>
    </location>
</feature>
<sequence length="290" mass="32022">MAELRRANHMWSSDSIHMRKHLYIPLEKANRWRQKDGILISISPVEERPDPLEDPDVGGSGRHGSVLSDSLSLGVETIRRIPASHLSFFPPASRTKPSTPVRHSPYMDPRTASTSHKPYLNHGRHASSPSHSLTSILTALPIAASTRDTIIARLSFDSVSSSYSDQEQINAHHEGLELDDVQRLGPSSSRDYVNDEIFFGHTLPTPTASFRAPHSDRSSVHSRPPSPMHVRTLSSSPHSYIPPHAQVRTIQLEPSPGMQLPPSKALRQEGKKNATGTPLPAEVERGWNAP</sequence>
<dbReference type="EMBL" id="MU150272">
    <property type="protein sequence ID" value="KAF9462461.1"/>
    <property type="molecule type" value="Genomic_DNA"/>
</dbReference>